<sequence>VFLLNAVAPPKTPAWGGGGMSFFSCGCGTLLRELSGLPSFSSFPLPALTLCAAPHRAPHFSLCFFLFAAPQPTGSAATLLPPPPPLFLPMALTVRRRAVCALALFALLSGCCPSFVCGAATAAKVKVSVEVSCPTAGNKLRWRVADKSNSGWKECPQAVTGAGSIEGDAGSNSLCLTAGSAFLEKFSTGKCPSPPTEGGDAVAFRLNCTAAADSALHNLSKGEAVTLNPTDNPLGESGDCEYPTSSQTATQVQPEPQSTEQQQPAGPQQQQPANAAAASSAARTHDGGRTRNGGSTAAVGEQPDSAEGGGSREPSPEGPQETTTPSVGNAATPTQTAGDRAADGTTTTTTRSPSAGSHAKSNAGGSATNSNATQKAVANAADRSATSTPFVCVPLMLLLTAALACAAG</sequence>
<feature type="region of interest" description="Disordered" evidence="1">
    <location>
        <begin position="223"/>
        <end position="370"/>
    </location>
</feature>
<dbReference type="GeneID" id="40323761"/>
<comment type="caution">
    <text evidence="2">The sequence shown here is derived from an EMBL/GenBank/DDBJ whole genome shotgun (WGS) entry which is preliminary data.</text>
</comment>
<feature type="compositionally biased region" description="Low complexity" evidence="1">
    <location>
        <begin position="250"/>
        <end position="282"/>
    </location>
</feature>
<dbReference type="RefSeq" id="XP_029223063.1">
    <property type="nucleotide sequence ID" value="XM_029376937.1"/>
</dbReference>
<keyword evidence="3" id="KW-1185">Reference proteome</keyword>
<dbReference type="AlphaFoldDB" id="A0A3R7R3H6"/>
<feature type="compositionally biased region" description="Polar residues" evidence="1">
    <location>
        <begin position="352"/>
        <end position="370"/>
    </location>
</feature>
<proteinExistence type="predicted"/>
<evidence type="ECO:0000313" key="2">
    <source>
        <dbReference type="EMBL" id="RNE95452.1"/>
    </source>
</evidence>
<feature type="compositionally biased region" description="Low complexity" evidence="1">
    <location>
        <begin position="336"/>
        <end position="351"/>
    </location>
</feature>
<accession>A0A3R7R3H6</accession>
<organism evidence="2 3">
    <name type="scientific">Trypanosoma conorhini</name>
    <dbReference type="NCBI Taxonomy" id="83891"/>
    <lineage>
        <taxon>Eukaryota</taxon>
        <taxon>Discoba</taxon>
        <taxon>Euglenozoa</taxon>
        <taxon>Kinetoplastea</taxon>
        <taxon>Metakinetoplastina</taxon>
        <taxon>Trypanosomatida</taxon>
        <taxon>Trypanosomatidae</taxon>
        <taxon>Trypanosoma</taxon>
    </lineage>
</organism>
<evidence type="ECO:0000256" key="1">
    <source>
        <dbReference type="SAM" id="MobiDB-lite"/>
    </source>
</evidence>
<evidence type="ECO:0000313" key="3">
    <source>
        <dbReference type="Proteomes" id="UP000284403"/>
    </source>
</evidence>
<dbReference type="Proteomes" id="UP000284403">
    <property type="component" value="Unassembled WGS sequence"/>
</dbReference>
<dbReference type="EMBL" id="MKKU01001432">
    <property type="protein sequence ID" value="RNE95452.1"/>
    <property type="molecule type" value="Genomic_DNA"/>
</dbReference>
<gene>
    <name evidence="2" type="ORF">Tco025E_10150</name>
</gene>
<protein>
    <submittedName>
        <fullName evidence="2">Mucin-like glycoprotein</fullName>
    </submittedName>
</protein>
<reference evidence="2 3" key="1">
    <citation type="journal article" date="2018" name="BMC Genomics">
        <title>Genomic comparison of Trypanosoma conorhini and Trypanosoma rangeli to Trypanosoma cruzi strains of high and low virulence.</title>
        <authorList>
            <person name="Bradwell K.R."/>
            <person name="Koparde V.N."/>
            <person name="Matveyev A.V."/>
            <person name="Serrano M.G."/>
            <person name="Alves J.M."/>
            <person name="Parikh H."/>
            <person name="Huang B."/>
            <person name="Lee V."/>
            <person name="Espinosa-Alvarez O."/>
            <person name="Ortiz P.A."/>
            <person name="Costa-Martins A.G."/>
            <person name="Teixeira M.M."/>
            <person name="Buck G.A."/>
        </authorList>
    </citation>
    <scope>NUCLEOTIDE SEQUENCE [LARGE SCALE GENOMIC DNA]</scope>
    <source>
        <strain evidence="2 3">025E</strain>
    </source>
</reference>
<feature type="compositionally biased region" description="Polar residues" evidence="1">
    <location>
        <begin position="320"/>
        <end position="335"/>
    </location>
</feature>
<feature type="non-terminal residue" evidence="2">
    <location>
        <position position="1"/>
    </location>
</feature>
<name>A0A3R7R3H6_9TRYP</name>